<dbReference type="STRING" id="313628.LNTAR_22459"/>
<organism evidence="1 2">
    <name type="scientific">Lentisphaera araneosa HTCC2155</name>
    <dbReference type="NCBI Taxonomy" id="313628"/>
    <lineage>
        <taxon>Bacteria</taxon>
        <taxon>Pseudomonadati</taxon>
        <taxon>Lentisphaerota</taxon>
        <taxon>Lentisphaeria</taxon>
        <taxon>Lentisphaerales</taxon>
        <taxon>Lentisphaeraceae</taxon>
        <taxon>Lentisphaera</taxon>
    </lineage>
</organism>
<evidence type="ECO:0008006" key="3">
    <source>
        <dbReference type="Google" id="ProtNLM"/>
    </source>
</evidence>
<accession>A6DG83</accession>
<dbReference type="eggNOG" id="COG2960">
    <property type="taxonomic scope" value="Bacteria"/>
</dbReference>
<dbReference type="OrthoDB" id="9146593at2"/>
<proteinExistence type="predicted"/>
<dbReference type="InterPro" id="IPR006311">
    <property type="entry name" value="TAT_signal"/>
</dbReference>
<evidence type="ECO:0000313" key="2">
    <source>
        <dbReference type="Proteomes" id="UP000004947"/>
    </source>
</evidence>
<dbReference type="RefSeq" id="WP_007276930.1">
    <property type="nucleotide sequence ID" value="NZ_ABCK01000002.1"/>
</dbReference>
<sequence>MSLITNTYSRRSFLKSASACLALPYLETFASTGSKATKGPIKRMLFLSQGYGFLPSFYPKESGKFSKIGLTEGLSPLKRHKDDITLLGNLLNVGAAGPHAGSLTFLTGAPQSNKFKNTISCDQVAAEHLCKNNRYAHLTLSTKENSGHGGCLSLAWNKQGSPIPGLNTSLELYKKLFSADESPEQVRRRIQTRRSVLDSLKVNAKSISHQIARTDLEKLDEYYQTIRQVELGLERQIKWANTPKPKSPFGHHPNYIDGEAEVKLMFDMIALAFQTDQTRVATYMMPSQSVLSSMGITTLVHALSHYNVSEERKQQAGLRDKKCTELFAYLLDRLKGTKDPDGRSVYDSCIVSYGTNIKSAHGIKGFPLFLSGGGIKNLRLGESIKLPKNTPLQNVWLTLLQETGIDIDTFSHSTGRLDQLIS</sequence>
<dbReference type="AlphaFoldDB" id="A6DG83"/>
<protein>
    <recommendedName>
        <fullName evidence="3">Secreted protein containing DUF1552</fullName>
    </recommendedName>
</protein>
<evidence type="ECO:0000313" key="1">
    <source>
        <dbReference type="EMBL" id="EDM29200.1"/>
    </source>
</evidence>
<gene>
    <name evidence="1" type="ORF">LNTAR_22459</name>
</gene>
<dbReference type="PROSITE" id="PS51318">
    <property type="entry name" value="TAT"/>
    <property type="match status" value="1"/>
</dbReference>
<dbReference type="InterPro" id="IPR011447">
    <property type="entry name" value="DUF1552"/>
</dbReference>
<reference evidence="1 2" key="1">
    <citation type="journal article" date="2010" name="J. Bacteriol.">
        <title>Genome sequence of Lentisphaera araneosa HTCC2155T, the type species of the order Lentisphaerales in the phylum Lentisphaerae.</title>
        <authorList>
            <person name="Thrash J.C."/>
            <person name="Cho J.C."/>
            <person name="Vergin K.L."/>
            <person name="Morris R.M."/>
            <person name="Giovannoni S.J."/>
        </authorList>
    </citation>
    <scope>NUCLEOTIDE SEQUENCE [LARGE SCALE GENOMIC DNA]</scope>
    <source>
        <strain evidence="1 2">HTCC2155</strain>
    </source>
</reference>
<keyword evidence="2" id="KW-1185">Reference proteome</keyword>
<dbReference type="Pfam" id="PF07586">
    <property type="entry name" value="HXXSHH"/>
    <property type="match status" value="1"/>
</dbReference>
<comment type="caution">
    <text evidence="1">The sequence shown here is derived from an EMBL/GenBank/DDBJ whole genome shotgun (WGS) entry which is preliminary data.</text>
</comment>
<dbReference type="Proteomes" id="UP000004947">
    <property type="component" value="Unassembled WGS sequence"/>
</dbReference>
<dbReference type="EMBL" id="ABCK01000002">
    <property type="protein sequence ID" value="EDM29200.1"/>
    <property type="molecule type" value="Genomic_DNA"/>
</dbReference>
<name>A6DG83_9BACT</name>